<evidence type="ECO:0000313" key="8">
    <source>
        <dbReference type="Proteomes" id="UP000250140"/>
    </source>
</evidence>
<evidence type="ECO:0000256" key="4">
    <source>
        <dbReference type="ARBA" id="ARBA00024056"/>
    </source>
</evidence>
<sequence>METSNSNDQKSPSRWPNGARAAVSVTLDNMGEAADLNRKLWPECKPVGKHYTVTEVIPKILKLLKKYDVLATYFIESWNINIYGDFILNQVVAEGHEMAWHAWQHEAWSKLKDQEERANFERSFGPQGIGQWLAAKRIEPYCGLRPPGGIINYDRTLKLCREFGLDYISPAGEQAATVEVGREGDRIIILPFRWATVDAYYYMETFAGLRKLKGEYPSDPQPPEVLTQRYILEIDKAIENEDFLAILFHPFLTDRPERLEAVESVLKYLAQKRDEGKIWLARCRDVQQFVSENPSSVGTNPRWDLSSWR</sequence>
<keyword evidence="2" id="KW-0624">Polysaccharide degradation</keyword>
<gene>
    <name evidence="7" type="ORF">AOQ84DRAFT_192431</name>
</gene>
<dbReference type="GO" id="GO:0006032">
    <property type="term" value="P:chitin catabolic process"/>
    <property type="evidence" value="ECO:0007669"/>
    <property type="project" value="UniProtKB-KW"/>
</dbReference>
<dbReference type="OrthoDB" id="3162524at2759"/>
<dbReference type="GO" id="GO:0009272">
    <property type="term" value="P:fungal-type cell wall biogenesis"/>
    <property type="evidence" value="ECO:0007669"/>
    <property type="project" value="UniProtKB-ARBA"/>
</dbReference>
<name>A0A8E2EPE8_9PEZI</name>
<dbReference type="EC" id="3.5.1.41" evidence="4"/>
<evidence type="ECO:0000259" key="6">
    <source>
        <dbReference type="Pfam" id="PF01522"/>
    </source>
</evidence>
<keyword evidence="3" id="KW-0170">Cobalt</keyword>
<dbReference type="GO" id="GO:0004099">
    <property type="term" value="F:chitin deacetylase activity"/>
    <property type="evidence" value="ECO:0007669"/>
    <property type="project" value="UniProtKB-EC"/>
</dbReference>
<dbReference type="Proteomes" id="UP000250140">
    <property type="component" value="Unassembled WGS sequence"/>
</dbReference>
<dbReference type="AlphaFoldDB" id="A0A8E2EPE8"/>
<evidence type="ECO:0000313" key="7">
    <source>
        <dbReference type="EMBL" id="OCL02190.1"/>
    </source>
</evidence>
<evidence type="ECO:0000256" key="2">
    <source>
        <dbReference type="ARBA" id="ARBA00023024"/>
    </source>
</evidence>
<evidence type="ECO:0000256" key="1">
    <source>
        <dbReference type="ARBA" id="ARBA00001941"/>
    </source>
</evidence>
<keyword evidence="2" id="KW-0146">Chitin degradation</keyword>
<evidence type="ECO:0000256" key="5">
    <source>
        <dbReference type="ARBA" id="ARBA00048494"/>
    </source>
</evidence>
<organism evidence="7 8">
    <name type="scientific">Glonium stellatum</name>
    <dbReference type="NCBI Taxonomy" id="574774"/>
    <lineage>
        <taxon>Eukaryota</taxon>
        <taxon>Fungi</taxon>
        <taxon>Dikarya</taxon>
        <taxon>Ascomycota</taxon>
        <taxon>Pezizomycotina</taxon>
        <taxon>Dothideomycetes</taxon>
        <taxon>Pleosporomycetidae</taxon>
        <taxon>Gloniales</taxon>
        <taxon>Gloniaceae</taxon>
        <taxon>Glonium</taxon>
    </lineage>
</organism>
<accession>A0A8E2EPE8</accession>
<reference evidence="7 8" key="1">
    <citation type="journal article" date="2016" name="Nat. Commun.">
        <title>Ectomycorrhizal ecology is imprinted in the genome of the dominant symbiotic fungus Cenococcum geophilum.</title>
        <authorList>
            <consortium name="DOE Joint Genome Institute"/>
            <person name="Peter M."/>
            <person name="Kohler A."/>
            <person name="Ohm R.A."/>
            <person name="Kuo A."/>
            <person name="Krutzmann J."/>
            <person name="Morin E."/>
            <person name="Arend M."/>
            <person name="Barry K.W."/>
            <person name="Binder M."/>
            <person name="Choi C."/>
            <person name="Clum A."/>
            <person name="Copeland A."/>
            <person name="Grisel N."/>
            <person name="Haridas S."/>
            <person name="Kipfer T."/>
            <person name="LaButti K."/>
            <person name="Lindquist E."/>
            <person name="Lipzen A."/>
            <person name="Maire R."/>
            <person name="Meier B."/>
            <person name="Mihaltcheva S."/>
            <person name="Molinier V."/>
            <person name="Murat C."/>
            <person name="Poggeler S."/>
            <person name="Quandt C.A."/>
            <person name="Sperisen C."/>
            <person name="Tritt A."/>
            <person name="Tisserant E."/>
            <person name="Crous P.W."/>
            <person name="Henrissat B."/>
            <person name="Nehls U."/>
            <person name="Egli S."/>
            <person name="Spatafora J.W."/>
            <person name="Grigoriev I.V."/>
            <person name="Martin F.M."/>
        </authorList>
    </citation>
    <scope>NUCLEOTIDE SEQUENCE [LARGE SCALE GENOMIC DNA]</scope>
    <source>
        <strain evidence="7 8">CBS 207.34</strain>
    </source>
</reference>
<feature type="domain" description="NodB homology" evidence="6">
    <location>
        <begin position="54"/>
        <end position="167"/>
    </location>
</feature>
<dbReference type="SUPFAM" id="SSF88713">
    <property type="entry name" value="Glycoside hydrolase/deacetylase"/>
    <property type="match status" value="1"/>
</dbReference>
<proteinExistence type="predicted"/>
<dbReference type="EMBL" id="KV750989">
    <property type="protein sequence ID" value="OCL02190.1"/>
    <property type="molecule type" value="Genomic_DNA"/>
</dbReference>
<keyword evidence="8" id="KW-1185">Reference proteome</keyword>
<comment type="cofactor">
    <cofactor evidence="1">
        <name>Co(2+)</name>
        <dbReference type="ChEBI" id="CHEBI:48828"/>
    </cofactor>
</comment>
<keyword evidence="2" id="KW-0119">Carbohydrate metabolism</keyword>
<comment type="catalytic activity">
    <reaction evidence="5">
        <text>[(1-&gt;4)-N-acetyl-beta-D-glucosaminyl](n) + n H2O = chitosan + n acetate</text>
        <dbReference type="Rhea" id="RHEA:10464"/>
        <dbReference type="Rhea" id="RHEA-COMP:9593"/>
        <dbReference type="Rhea" id="RHEA-COMP:9597"/>
        <dbReference type="ChEBI" id="CHEBI:15377"/>
        <dbReference type="ChEBI" id="CHEBI:17029"/>
        <dbReference type="ChEBI" id="CHEBI:30089"/>
        <dbReference type="ChEBI" id="CHEBI:57704"/>
        <dbReference type="EC" id="3.5.1.41"/>
    </reaction>
    <physiologicalReaction direction="left-to-right" evidence="5">
        <dbReference type="Rhea" id="RHEA:10465"/>
    </physiologicalReaction>
</comment>
<protein>
    <recommendedName>
        <fullName evidence="4">chitin deacetylase</fullName>
        <ecNumber evidence="4">3.5.1.41</ecNumber>
    </recommendedName>
</protein>
<dbReference type="InterPro" id="IPR050248">
    <property type="entry name" value="Polysacc_deacetylase_ArnD"/>
</dbReference>
<dbReference type="Gene3D" id="3.20.20.370">
    <property type="entry name" value="Glycoside hydrolase/deacetylase"/>
    <property type="match status" value="1"/>
</dbReference>
<dbReference type="PANTHER" id="PTHR10587">
    <property type="entry name" value="GLYCOSYL TRANSFERASE-RELATED"/>
    <property type="match status" value="1"/>
</dbReference>
<dbReference type="GO" id="GO:0005975">
    <property type="term" value="P:carbohydrate metabolic process"/>
    <property type="evidence" value="ECO:0007669"/>
    <property type="project" value="InterPro"/>
</dbReference>
<dbReference type="InterPro" id="IPR002509">
    <property type="entry name" value="NODB_dom"/>
</dbReference>
<dbReference type="InterPro" id="IPR011330">
    <property type="entry name" value="Glyco_hydro/deAcase_b/a-brl"/>
</dbReference>
<evidence type="ECO:0000256" key="3">
    <source>
        <dbReference type="ARBA" id="ARBA00023285"/>
    </source>
</evidence>
<dbReference type="Pfam" id="PF01522">
    <property type="entry name" value="Polysacc_deac_1"/>
    <property type="match status" value="1"/>
</dbReference>